<accession>A0ABS1K565</accession>
<evidence type="ECO:0000313" key="3">
    <source>
        <dbReference type="Proteomes" id="UP000639051"/>
    </source>
</evidence>
<feature type="compositionally biased region" description="Basic and acidic residues" evidence="1">
    <location>
        <begin position="121"/>
        <end position="138"/>
    </location>
</feature>
<comment type="caution">
    <text evidence="2">The sequence shown here is derived from an EMBL/GenBank/DDBJ whole genome shotgun (WGS) entry which is preliminary data.</text>
</comment>
<dbReference type="Proteomes" id="UP000639051">
    <property type="component" value="Unassembled WGS sequence"/>
</dbReference>
<protein>
    <submittedName>
        <fullName evidence="2">Uncharacterized protein</fullName>
    </submittedName>
</protein>
<dbReference type="EMBL" id="JAERRC010000032">
    <property type="protein sequence ID" value="MBL0706618.1"/>
    <property type="molecule type" value="Genomic_DNA"/>
</dbReference>
<evidence type="ECO:0000256" key="1">
    <source>
        <dbReference type="SAM" id="MobiDB-lite"/>
    </source>
</evidence>
<reference evidence="2 3" key="1">
    <citation type="submission" date="2021-01" db="EMBL/GenBank/DDBJ databases">
        <title>Genome public.</title>
        <authorList>
            <person name="Liu C."/>
            <person name="Sun Q."/>
        </authorList>
    </citation>
    <scope>NUCLEOTIDE SEQUENCE [LARGE SCALE GENOMIC DNA]</scope>
    <source>
        <strain evidence="2 3">JC656</strain>
    </source>
</reference>
<proteinExistence type="predicted"/>
<sequence>MMIQPDLATLLGNVKAKKEWSYEAMSRACGGAPSGKRLFQLITAPLKNFPDPETIQSLARGTGASITDIVMASARSLGLEVVDADPDSLHVPGLSDVPTSMREAIIAVGREASRLSGQAHHAQDSRRQDATDELELQRAARRRPRKGQKTDQPAHPPVADVDDELPENWQELAAYKGPTSHLERERYFDELGEAPQVEPDV</sequence>
<name>A0ABS1K565_9MICC</name>
<keyword evidence="3" id="KW-1185">Reference proteome</keyword>
<feature type="region of interest" description="Disordered" evidence="1">
    <location>
        <begin position="112"/>
        <end position="181"/>
    </location>
</feature>
<organism evidence="2 3">
    <name type="scientific">Sinomonas cellulolyticus</name>
    <dbReference type="NCBI Taxonomy" id="2801916"/>
    <lineage>
        <taxon>Bacteria</taxon>
        <taxon>Bacillati</taxon>
        <taxon>Actinomycetota</taxon>
        <taxon>Actinomycetes</taxon>
        <taxon>Micrococcales</taxon>
        <taxon>Micrococcaceae</taxon>
        <taxon>Sinomonas</taxon>
    </lineage>
</organism>
<evidence type="ECO:0000313" key="2">
    <source>
        <dbReference type="EMBL" id="MBL0706618.1"/>
    </source>
</evidence>
<dbReference type="RefSeq" id="WP_189695267.1">
    <property type="nucleotide sequence ID" value="NZ_BNCM01000021.1"/>
</dbReference>
<gene>
    <name evidence="2" type="ORF">JJE72_14070</name>
</gene>